<dbReference type="EMBL" id="JADIKI010000022">
    <property type="protein sequence ID" value="MFK2855035.1"/>
    <property type="molecule type" value="Genomic_DNA"/>
</dbReference>
<keyword evidence="4" id="KW-1003">Cell membrane</keyword>
<evidence type="ECO:0000256" key="11">
    <source>
        <dbReference type="ARBA" id="ARBA00023136"/>
    </source>
</evidence>
<evidence type="ECO:0000256" key="1">
    <source>
        <dbReference type="ARBA" id="ARBA00001970"/>
    </source>
</evidence>
<organism evidence="15 16">
    <name type="scientific">Dyella humi</name>
    <dbReference type="NCBI Taxonomy" id="1770547"/>
    <lineage>
        <taxon>Bacteria</taxon>
        <taxon>Pseudomonadati</taxon>
        <taxon>Pseudomonadota</taxon>
        <taxon>Gammaproteobacteria</taxon>
        <taxon>Lysobacterales</taxon>
        <taxon>Rhodanobacteraceae</taxon>
        <taxon>Dyella</taxon>
    </lineage>
</organism>
<comment type="cofactor">
    <cofactor evidence="1">
        <name>heme b</name>
        <dbReference type="ChEBI" id="CHEBI:60344"/>
    </cofactor>
</comment>
<name>A0ABW8IIM0_9GAMM</name>
<comment type="similarity">
    <text evidence="12">Belongs to the cytochrome b561 family.</text>
</comment>
<keyword evidence="8" id="KW-0249">Electron transport</keyword>
<gene>
    <name evidence="15" type="ORF">ISP18_10580</name>
</gene>
<dbReference type="Proteomes" id="UP001620409">
    <property type="component" value="Unassembled WGS sequence"/>
</dbReference>
<evidence type="ECO:0000256" key="12">
    <source>
        <dbReference type="ARBA" id="ARBA00037975"/>
    </source>
</evidence>
<reference evidence="15 16" key="1">
    <citation type="submission" date="2020-10" db="EMBL/GenBank/DDBJ databases">
        <title>Phylogeny of dyella-like bacteria.</title>
        <authorList>
            <person name="Fu J."/>
        </authorList>
    </citation>
    <scope>NUCLEOTIDE SEQUENCE [LARGE SCALE GENOMIC DNA]</scope>
    <source>
        <strain evidence="15 16">DHG40</strain>
    </source>
</reference>
<evidence type="ECO:0000256" key="6">
    <source>
        <dbReference type="ARBA" id="ARBA00022692"/>
    </source>
</evidence>
<evidence type="ECO:0000256" key="2">
    <source>
        <dbReference type="ARBA" id="ARBA00004651"/>
    </source>
</evidence>
<keyword evidence="16" id="KW-1185">Reference proteome</keyword>
<feature type="transmembrane region" description="Helical" evidence="13">
    <location>
        <begin position="88"/>
        <end position="107"/>
    </location>
</feature>
<keyword evidence="11 13" id="KW-0472">Membrane</keyword>
<dbReference type="InterPro" id="IPR016174">
    <property type="entry name" value="Di-haem_cyt_TM"/>
</dbReference>
<dbReference type="Gene3D" id="1.20.950.20">
    <property type="entry name" value="Transmembrane di-heme cytochromes, Chain C"/>
    <property type="match status" value="1"/>
</dbReference>
<keyword evidence="5" id="KW-0349">Heme</keyword>
<evidence type="ECO:0000259" key="14">
    <source>
        <dbReference type="Pfam" id="PF01292"/>
    </source>
</evidence>
<evidence type="ECO:0000256" key="10">
    <source>
        <dbReference type="ARBA" id="ARBA00023004"/>
    </source>
</evidence>
<evidence type="ECO:0000256" key="9">
    <source>
        <dbReference type="ARBA" id="ARBA00022989"/>
    </source>
</evidence>
<feature type="transmembrane region" description="Helical" evidence="13">
    <location>
        <begin position="181"/>
        <end position="203"/>
    </location>
</feature>
<dbReference type="InterPro" id="IPR052168">
    <property type="entry name" value="Cytochrome_b561_oxidase"/>
</dbReference>
<evidence type="ECO:0000313" key="15">
    <source>
        <dbReference type="EMBL" id="MFK2855035.1"/>
    </source>
</evidence>
<dbReference type="SUPFAM" id="SSF81342">
    <property type="entry name" value="Transmembrane di-heme cytochromes"/>
    <property type="match status" value="1"/>
</dbReference>
<accession>A0ABW8IIM0</accession>
<evidence type="ECO:0000313" key="16">
    <source>
        <dbReference type="Proteomes" id="UP001620409"/>
    </source>
</evidence>
<feature type="transmembrane region" description="Helical" evidence="13">
    <location>
        <begin position="48"/>
        <end position="68"/>
    </location>
</feature>
<dbReference type="InterPro" id="IPR011577">
    <property type="entry name" value="Cyt_b561_bac/Ni-Hgenase"/>
</dbReference>
<evidence type="ECO:0000256" key="7">
    <source>
        <dbReference type="ARBA" id="ARBA00022723"/>
    </source>
</evidence>
<feature type="domain" description="Cytochrome b561 bacterial/Ni-hydrogenase" evidence="14">
    <location>
        <begin position="48"/>
        <end position="213"/>
    </location>
</feature>
<proteinExistence type="inferred from homology"/>
<dbReference type="PANTHER" id="PTHR30529:SF3">
    <property type="entry name" value="CYTOCHROME B561 HOMOLOG 1"/>
    <property type="match status" value="1"/>
</dbReference>
<dbReference type="PANTHER" id="PTHR30529">
    <property type="entry name" value="CYTOCHROME B561"/>
    <property type="match status" value="1"/>
</dbReference>
<sequence>MDRMTVTGKGVSKSKTVSTLHNVAFTPGTATDLGTTAKETVLARPRKIVVLHWLTVLCLCFAAGLILLRDEVVSGRALKQWLLEGHRHFGLFVLMLFFIRVVVRFRTGKLPAVGNMSKAIRAVATLTHIALYALLLALPLLGWALSNAQDRPVHLFGLTLPALVNADEDLADRLQTWHVNAAWLLLALVLLHTGAALWHHFVVRDDVMRAMWPSRKRR</sequence>
<comment type="caution">
    <text evidence="15">The sequence shown here is derived from an EMBL/GenBank/DDBJ whole genome shotgun (WGS) entry which is preliminary data.</text>
</comment>
<keyword evidence="10" id="KW-0408">Iron</keyword>
<keyword evidence="6 13" id="KW-0812">Transmembrane</keyword>
<keyword evidence="9 13" id="KW-1133">Transmembrane helix</keyword>
<evidence type="ECO:0000256" key="13">
    <source>
        <dbReference type="SAM" id="Phobius"/>
    </source>
</evidence>
<keyword evidence="3" id="KW-0813">Transport</keyword>
<keyword evidence="7" id="KW-0479">Metal-binding</keyword>
<evidence type="ECO:0000256" key="5">
    <source>
        <dbReference type="ARBA" id="ARBA00022617"/>
    </source>
</evidence>
<dbReference type="Pfam" id="PF01292">
    <property type="entry name" value="Ni_hydr_CYTB"/>
    <property type="match status" value="1"/>
</dbReference>
<evidence type="ECO:0000256" key="8">
    <source>
        <dbReference type="ARBA" id="ARBA00022982"/>
    </source>
</evidence>
<protein>
    <submittedName>
        <fullName evidence="15">Cytochrome b</fullName>
    </submittedName>
</protein>
<evidence type="ECO:0000256" key="4">
    <source>
        <dbReference type="ARBA" id="ARBA00022475"/>
    </source>
</evidence>
<evidence type="ECO:0000256" key="3">
    <source>
        <dbReference type="ARBA" id="ARBA00022448"/>
    </source>
</evidence>
<feature type="transmembrane region" description="Helical" evidence="13">
    <location>
        <begin position="119"/>
        <end position="145"/>
    </location>
</feature>
<comment type="subcellular location">
    <subcellularLocation>
        <location evidence="2">Cell membrane</location>
        <topology evidence="2">Multi-pass membrane protein</topology>
    </subcellularLocation>
</comment>